<dbReference type="GO" id="GO:0009330">
    <property type="term" value="C:DNA topoisomerase type II (double strand cut, ATP-hydrolyzing) complex"/>
    <property type="evidence" value="ECO:0007669"/>
    <property type="project" value="TreeGrafter"/>
</dbReference>
<dbReference type="InterPro" id="IPR050220">
    <property type="entry name" value="Type_II_DNA_Topoisomerases"/>
</dbReference>
<dbReference type="GO" id="GO:0003918">
    <property type="term" value="F:DNA topoisomerase type II (double strand cut, ATP-hydrolyzing) activity"/>
    <property type="evidence" value="ECO:0007669"/>
    <property type="project" value="UniProtKB-EC"/>
</dbReference>
<evidence type="ECO:0000259" key="7">
    <source>
        <dbReference type="PROSITE" id="PS52040"/>
    </source>
</evidence>
<dbReference type="PROSITE" id="PS52040">
    <property type="entry name" value="TOPO_IIA"/>
    <property type="match status" value="1"/>
</dbReference>
<evidence type="ECO:0000313" key="8">
    <source>
        <dbReference type="EMBL" id="GAH64373.1"/>
    </source>
</evidence>
<comment type="caution">
    <text evidence="8">The sequence shown here is derived from an EMBL/GenBank/DDBJ whole genome shotgun (WGS) entry which is preliminary data.</text>
</comment>
<dbReference type="Gene3D" id="1.10.268.10">
    <property type="entry name" value="Topoisomerase, domain 3"/>
    <property type="match status" value="1"/>
</dbReference>
<dbReference type="InterPro" id="IPR013758">
    <property type="entry name" value="Topo_IIA_A/C_ab"/>
</dbReference>
<accession>X1J3L3</accession>
<feature type="non-terminal residue" evidence="8">
    <location>
        <position position="243"/>
    </location>
</feature>
<keyword evidence="5" id="KW-0238">DNA-binding</keyword>
<keyword evidence="4" id="KW-0799">Topoisomerase</keyword>
<dbReference type="PANTHER" id="PTHR43493:SF5">
    <property type="entry name" value="DNA GYRASE SUBUNIT A, CHLOROPLASTIC_MITOCHONDRIAL"/>
    <property type="match status" value="1"/>
</dbReference>
<proteinExistence type="inferred from homology"/>
<dbReference type="PANTHER" id="PTHR43493">
    <property type="entry name" value="DNA GYRASE/TOPOISOMERASE SUBUNIT A"/>
    <property type="match status" value="1"/>
</dbReference>
<evidence type="ECO:0000256" key="1">
    <source>
        <dbReference type="ARBA" id="ARBA00000185"/>
    </source>
</evidence>
<evidence type="ECO:0000256" key="5">
    <source>
        <dbReference type="ARBA" id="ARBA00023125"/>
    </source>
</evidence>
<sequence>MATNIPPHNLGEVCQAISYLIDNPEATVDELAQFIKGPDFPTAGIILGQEGIRNAYATGHGRIVVRARAYFGDGTDVGRRQIVVTELPYQTNKAALVEKIAELVKERKIEGISELRDESDRQGMRIVIELKRETQPQQVLNNLYKYTSMQSAFFVNMLALVDGQPRVISLKEALQHYIDFRQEVTTRRSKFELKAAKARAHILEGLKIALDNIDKVIATIKKSETAEVARRNLMTGFGLSHAH</sequence>
<gene>
    <name evidence="8" type="ORF">S03H2_54153</name>
</gene>
<dbReference type="EC" id="5.6.2.2" evidence="3"/>
<dbReference type="InterPro" id="IPR013757">
    <property type="entry name" value="Topo_IIA_A_a_sf"/>
</dbReference>
<organism evidence="8">
    <name type="scientific">marine sediment metagenome</name>
    <dbReference type="NCBI Taxonomy" id="412755"/>
    <lineage>
        <taxon>unclassified sequences</taxon>
        <taxon>metagenomes</taxon>
        <taxon>ecological metagenomes</taxon>
    </lineage>
</organism>
<name>X1J3L3_9ZZZZ</name>
<dbReference type="Gene3D" id="3.30.1360.40">
    <property type="match status" value="1"/>
</dbReference>
<dbReference type="InterPro" id="IPR013760">
    <property type="entry name" value="Topo_IIA-like_dom_sf"/>
</dbReference>
<dbReference type="GO" id="GO:0005737">
    <property type="term" value="C:cytoplasm"/>
    <property type="evidence" value="ECO:0007669"/>
    <property type="project" value="TreeGrafter"/>
</dbReference>
<comment type="similarity">
    <text evidence="2">Belongs to the type II topoisomerase GyrA/ParC subunit family.</text>
</comment>
<evidence type="ECO:0000256" key="3">
    <source>
        <dbReference type="ARBA" id="ARBA00012895"/>
    </source>
</evidence>
<evidence type="ECO:0000256" key="2">
    <source>
        <dbReference type="ARBA" id="ARBA00008263"/>
    </source>
</evidence>
<feature type="domain" description="Topo IIA-type catalytic" evidence="7">
    <location>
        <begin position="1"/>
        <end position="243"/>
    </location>
</feature>
<dbReference type="GO" id="GO:0006265">
    <property type="term" value="P:DNA topological change"/>
    <property type="evidence" value="ECO:0007669"/>
    <property type="project" value="InterPro"/>
</dbReference>
<protein>
    <recommendedName>
        <fullName evidence="3">DNA topoisomerase (ATP-hydrolyzing)</fullName>
        <ecNumber evidence="3">5.6.2.2</ecNumber>
    </recommendedName>
</protein>
<dbReference type="Gene3D" id="3.90.199.10">
    <property type="entry name" value="Topoisomerase II, domain 5"/>
    <property type="match status" value="1"/>
</dbReference>
<dbReference type="InterPro" id="IPR002205">
    <property type="entry name" value="Topo_IIA_dom_A"/>
</dbReference>
<dbReference type="GO" id="GO:0005524">
    <property type="term" value="F:ATP binding"/>
    <property type="evidence" value="ECO:0007669"/>
    <property type="project" value="InterPro"/>
</dbReference>
<keyword evidence="6" id="KW-0413">Isomerase</keyword>
<dbReference type="AlphaFoldDB" id="X1J3L3"/>
<reference evidence="8" key="1">
    <citation type="journal article" date="2014" name="Front. Microbiol.">
        <title>High frequency of phylogenetically diverse reductive dehalogenase-homologous genes in deep subseafloor sedimentary metagenomes.</title>
        <authorList>
            <person name="Kawai M."/>
            <person name="Futagami T."/>
            <person name="Toyoda A."/>
            <person name="Takaki Y."/>
            <person name="Nishi S."/>
            <person name="Hori S."/>
            <person name="Arai W."/>
            <person name="Tsubouchi T."/>
            <person name="Morono Y."/>
            <person name="Uchiyama I."/>
            <person name="Ito T."/>
            <person name="Fujiyama A."/>
            <person name="Inagaki F."/>
            <person name="Takami H."/>
        </authorList>
    </citation>
    <scope>NUCLEOTIDE SEQUENCE</scope>
    <source>
        <strain evidence="8">Expedition CK06-06</strain>
    </source>
</reference>
<dbReference type="Pfam" id="PF00521">
    <property type="entry name" value="DNA_topoisoIV"/>
    <property type="match status" value="1"/>
</dbReference>
<dbReference type="EMBL" id="BARU01034502">
    <property type="protein sequence ID" value="GAH64373.1"/>
    <property type="molecule type" value="Genomic_DNA"/>
</dbReference>
<dbReference type="GO" id="GO:0003677">
    <property type="term" value="F:DNA binding"/>
    <property type="evidence" value="ECO:0007669"/>
    <property type="project" value="UniProtKB-KW"/>
</dbReference>
<evidence type="ECO:0000256" key="6">
    <source>
        <dbReference type="ARBA" id="ARBA00023235"/>
    </source>
</evidence>
<evidence type="ECO:0000256" key="4">
    <source>
        <dbReference type="ARBA" id="ARBA00023029"/>
    </source>
</evidence>
<dbReference type="SMART" id="SM00434">
    <property type="entry name" value="TOP4c"/>
    <property type="match status" value="1"/>
</dbReference>
<comment type="catalytic activity">
    <reaction evidence="1">
        <text>ATP-dependent breakage, passage and rejoining of double-stranded DNA.</text>
        <dbReference type="EC" id="5.6.2.2"/>
    </reaction>
</comment>
<dbReference type="FunFam" id="3.30.1360.40:FF:000002">
    <property type="entry name" value="DNA gyrase subunit A"/>
    <property type="match status" value="1"/>
</dbReference>
<dbReference type="SUPFAM" id="SSF56719">
    <property type="entry name" value="Type II DNA topoisomerase"/>
    <property type="match status" value="1"/>
</dbReference>